<organism evidence="12 13">
    <name type="scientific">Blastocystis sp. subtype 1 (strain ATCC 50177 / NandII)</name>
    <dbReference type="NCBI Taxonomy" id="478820"/>
    <lineage>
        <taxon>Eukaryota</taxon>
        <taxon>Sar</taxon>
        <taxon>Stramenopiles</taxon>
        <taxon>Bigyra</taxon>
        <taxon>Opalozoa</taxon>
        <taxon>Opalinata</taxon>
        <taxon>Blastocystidae</taxon>
        <taxon>Blastocystis</taxon>
    </lineage>
</organism>
<evidence type="ECO:0000256" key="8">
    <source>
        <dbReference type="ARBA" id="ARBA00022801"/>
    </source>
</evidence>
<evidence type="ECO:0000256" key="10">
    <source>
        <dbReference type="RuleBase" id="RU003515"/>
    </source>
</evidence>
<comment type="caution">
    <text evidence="9">Lacks conserved residue(s) required for the propagation of feature annotation.</text>
</comment>
<keyword evidence="13" id="KW-1185">Reference proteome</keyword>
<dbReference type="InterPro" id="IPR023160">
    <property type="entry name" value="RNase_HII_hlx-loop-hlx_cap_dom"/>
</dbReference>
<dbReference type="Gene3D" id="3.30.420.10">
    <property type="entry name" value="Ribonuclease H-like superfamily/Ribonuclease H"/>
    <property type="match status" value="1"/>
</dbReference>
<comment type="function">
    <text evidence="2 10">Endonuclease that specifically degrades the RNA of RNA-DNA hybrids.</text>
</comment>
<protein>
    <recommendedName>
        <fullName evidence="10">Ribonuclease</fullName>
        <ecNumber evidence="10">3.1.26.4</ecNumber>
    </recommendedName>
</protein>
<evidence type="ECO:0000256" key="2">
    <source>
        <dbReference type="ARBA" id="ARBA00004065"/>
    </source>
</evidence>
<gene>
    <name evidence="12" type="ORF">AV274_3764</name>
</gene>
<dbReference type="InterPro" id="IPR012337">
    <property type="entry name" value="RNaseH-like_sf"/>
</dbReference>
<keyword evidence="4" id="KW-0963">Cytoplasm</keyword>
<dbReference type="GO" id="GO:0032299">
    <property type="term" value="C:ribonuclease H2 complex"/>
    <property type="evidence" value="ECO:0007669"/>
    <property type="project" value="TreeGrafter"/>
</dbReference>
<dbReference type="SUPFAM" id="SSF53098">
    <property type="entry name" value="Ribonuclease H-like"/>
    <property type="match status" value="1"/>
</dbReference>
<dbReference type="InterPro" id="IPR024567">
    <property type="entry name" value="RNase_HII/HIII_dom"/>
</dbReference>
<dbReference type="GO" id="GO:0003723">
    <property type="term" value="F:RNA binding"/>
    <property type="evidence" value="ECO:0007669"/>
    <property type="project" value="UniProtKB-UniRule"/>
</dbReference>
<evidence type="ECO:0000313" key="12">
    <source>
        <dbReference type="EMBL" id="OAO14461.1"/>
    </source>
</evidence>
<keyword evidence="8 10" id="KW-0378">Hydrolase</keyword>
<evidence type="ECO:0000256" key="9">
    <source>
        <dbReference type="PROSITE-ProRule" id="PRU01319"/>
    </source>
</evidence>
<dbReference type="GO" id="GO:0006298">
    <property type="term" value="P:mismatch repair"/>
    <property type="evidence" value="ECO:0007669"/>
    <property type="project" value="TreeGrafter"/>
</dbReference>
<evidence type="ECO:0000256" key="3">
    <source>
        <dbReference type="ARBA" id="ARBA00004496"/>
    </source>
</evidence>
<dbReference type="AlphaFoldDB" id="A0A196SDR0"/>
<comment type="subcellular location">
    <subcellularLocation>
        <location evidence="3">Cytoplasm</location>
    </subcellularLocation>
</comment>
<dbReference type="InterPro" id="IPR036397">
    <property type="entry name" value="RNaseH_sf"/>
</dbReference>
<evidence type="ECO:0000256" key="5">
    <source>
        <dbReference type="ARBA" id="ARBA00022722"/>
    </source>
</evidence>
<evidence type="ECO:0000256" key="4">
    <source>
        <dbReference type="ARBA" id="ARBA00022490"/>
    </source>
</evidence>
<dbReference type="PANTHER" id="PTHR10954">
    <property type="entry name" value="RIBONUCLEASE H2 SUBUNIT A"/>
    <property type="match status" value="1"/>
</dbReference>
<dbReference type="EC" id="3.1.26.4" evidence="10"/>
<accession>A0A196SDR0</accession>
<evidence type="ECO:0000259" key="11">
    <source>
        <dbReference type="PROSITE" id="PS51975"/>
    </source>
</evidence>
<dbReference type="Pfam" id="PF01351">
    <property type="entry name" value="RNase_HII"/>
    <property type="match status" value="1"/>
</dbReference>
<proteinExistence type="inferred from homology"/>
<comment type="caution">
    <text evidence="12">The sequence shown here is derived from an EMBL/GenBank/DDBJ whole genome shotgun (WGS) entry which is preliminary data.</text>
</comment>
<keyword evidence="7 10" id="KW-0255">Endonuclease</keyword>
<dbReference type="GO" id="GO:0005737">
    <property type="term" value="C:cytoplasm"/>
    <property type="evidence" value="ECO:0007669"/>
    <property type="project" value="UniProtKB-SubCell"/>
</dbReference>
<dbReference type="PANTHER" id="PTHR10954:SF23">
    <property type="entry name" value="RIBONUCLEASE"/>
    <property type="match status" value="1"/>
</dbReference>
<feature type="domain" description="RNase H type-2" evidence="11">
    <location>
        <begin position="1"/>
        <end position="171"/>
    </location>
</feature>
<name>A0A196SDR0_BLAHN</name>
<dbReference type="PROSITE" id="PS51975">
    <property type="entry name" value="RNASE_H_2"/>
    <property type="match status" value="1"/>
</dbReference>
<sequence length="172" mass="19705">MTPQKRFQTYDLILEKAIRSYSVHMSSLSIDKKRKMGLSMNRIEENHIFDLLKRFQDAEVDAVIIDAFVSKNNRLQTEASRLFPDIDVLCEHHADDTYPCVAAASVIAKVERDRAMQSLSEEVGRDLGTGYSHDPLSLAYIRDFIREHGKPPVIARASWITTQRILEEEKPS</sequence>
<evidence type="ECO:0000256" key="6">
    <source>
        <dbReference type="ARBA" id="ARBA00022723"/>
    </source>
</evidence>
<dbReference type="OrthoDB" id="7462577at2759"/>
<dbReference type="Gene3D" id="1.10.10.460">
    <property type="entry name" value="Ribonuclease hii. Domain 2"/>
    <property type="match status" value="1"/>
</dbReference>
<keyword evidence="5 10" id="KW-0540">Nuclease</keyword>
<dbReference type="Proteomes" id="UP000078348">
    <property type="component" value="Unassembled WGS sequence"/>
</dbReference>
<dbReference type="InterPro" id="IPR001352">
    <property type="entry name" value="RNase_HII/HIII"/>
</dbReference>
<keyword evidence="6" id="KW-0479">Metal-binding</keyword>
<dbReference type="STRING" id="478820.A0A196SDR0"/>
<reference evidence="12 13" key="1">
    <citation type="submission" date="2016-05" db="EMBL/GenBank/DDBJ databases">
        <title>Nuclear genome of Blastocystis sp. subtype 1 NandII.</title>
        <authorList>
            <person name="Gentekaki E."/>
            <person name="Curtis B."/>
            <person name="Stairs C."/>
            <person name="Eme L."/>
            <person name="Herman E."/>
            <person name="Klimes V."/>
            <person name="Arias M.C."/>
            <person name="Elias M."/>
            <person name="Hilliou F."/>
            <person name="Klute M."/>
            <person name="Malik S.-B."/>
            <person name="Pightling A."/>
            <person name="Rachubinski R."/>
            <person name="Salas D."/>
            <person name="Schlacht A."/>
            <person name="Suga H."/>
            <person name="Archibald J."/>
            <person name="Ball S.G."/>
            <person name="Clark G."/>
            <person name="Dacks J."/>
            <person name="Van Der Giezen M."/>
            <person name="Tsaousis A."/>
            <person name="Roger A."/>
        </authorList>
    </citation>
    <scope>NUCLEOTIDE SEQUENCE [LARGE SCALE GENOMIC DNA]</scope>
    <source>
        <strain evidence="13">ATCC 50177 / NandII</strain>
    </source>
</reference>
<comment type="catalytic activity">
    <reaction evidence="1 10">
        <text>Endonucleolytic cleavage to 5'-phosphomonoester.</text>
        <dbReference type="EC" id="3.1.26.4"/>
    </reaction>
</comment>
<evidence type="ECO:0000313" key="13">
    <source>
        <dbReference type="Proteomes" id="UP000078348"/>
    </source>
</evidence>
<dbReference type="GO" id="GO:0046872">
    <property type="term" value="F:metal ion binding"/>
    <property type="evidence" value="ECO:0007669"/>
    <property type="project" value="UniProtKB-KW"/>
</dbReference>
<dbReference type="EMBL" id="LXWW01000238">
    <property type="protein sequence ID" value="OAO14461.1"/>
    <property type="molecule type" value="Genomic_DNA"/>
</dbReference>
<dbReference type="GO" id="GO:0043137">
    <property type="term" value="P:DNA replication, removal of RNA primer"/>
    <property type="evidence" value="ECO:0007669"/>
    <property type="project" value="TreeGrafter"/>
</dbReference>
<evidence type="ECO:0000256" key="7">
    <source>
        <dbReference type="ARBA" id="ARBA00022759"/>
    </source>
</evidence>
<comment type="similarity">
    <text evidence="10">Belongs to the RNase HII family.</text>
</comment>
<dbReference type="GO" id="GO:0004523">
    <property type="term" value="F:RNA-DNA hybrid ribonuclease activity"/>
    <property type="evidence" value="ECO:0007669"/>
    <property type="project" value="UniProtKB-EC"/>
</dbReference>
<evidence type="ECO:0000256" key="1">
    <source>
        <dbReference type="ARBA" id="ARBA00000077"/>
    </source>
</evidence>